<organism evidence="3 4">
    <name type="scientific">Nocardia alba</name>
    <dbReference type="NCBI Taxonomy" id="225051"/>
    <lineage>
        <taxon>Bacteria</taxon>
        <taxon>Bacillati</taxon>
        <taxon>Actinomycetota</taxon>
        <taxon>Actinomycetes</taxon>
        <taxon>Mycobacteriales</taxon>
        <taxon>Nocardiaceae</taxon>
        <taxon>Nocardia</taxon>
    </lineage>
</organism>
<dbReference type="PANTHER" id="PTHR43784:SF2">
    <property type="entry name" value="GDSL-LIKE LIPASE_ACYLHYDROLASE, PUTATIVE (AFU_ORTHOLOGUE AFUA_2G00820)-RELATED"/>
    <property type="match status" value="1"/>
</dbReference>
<comment type="caution">
    <text evidence="3">The sequence shown here is derived from an EMBL/GenBank/DDBJ whole genome shotgun (WGS) entry which is preliminary data.</text>
</comment>
<evidence type="ECO:0000313" key="4">
    <source>
        <dbReference type="Proteomes" id="UP000294856"/>
    </source>
</evidence>
<dbReference type="OrthoDB" id="1828825at2"/>
<evidence type="ECO:0000256" key="1">
    <source>
        <dbReference type="SAM" id="MobiDB-lite"/>
    </source>
</evidence>
<dbReference type="InterPro" id="IPR036514">
    <property type="entry name" value="SGNH_hydro_sf"/>
</dbReference>
<sequence length="458" mass="47504">MRNGQRSRQVPFRSPSAHGGRTAPYSGFAGIATVVALAAWSLAAPTTSADPLPATCEGNHFVASWTASPTDALAPLDALGGPVPLGLVNQTLRMIISPHLGGSQARIHLSNRFGTTPVTFGSVTAGIQSDGSTADGIVRVTFDGAPGVTIAPGRDAVSDPVSITFRAFEPLALTLYVPGPTGSPTKHWNANATSYYAPAGSGDLTEHGADQQFSSTTNSWFYVNGLDVMAPASTRSVVAFGDSITDGFVGGSPVSVPADATVADVDGRYPDNLQRRLDAAGIPISVVNSGIGSNRLLTSGEPLMLGPRGLDRFRKDALEQAGVGGILVLEGINDLGLPPVATADAMIAGYQRIIAETHAAGKKIWLATILPASNALVDGTVLAPGSEDSRQQINRWIRDQDLADGVVDFDVALRDPNNPSILLSSYSGPDNLHPNLVGYQAMADAIDLGMLDSATRTC</sequence>
<keyword evidence="4" id="KW-1185">Reference proteome</keyword>
<dbReference type="Pfam" id="PF13472">
    <property type="entry name" value="Lipase_GDSL_2"/>
    <property type="match status" value="1"/>
</dbReference>
<feature type="region of interest" description="Disordered" evidence="1">
    <location>
        <begin position="1"/>
        <end position="20"/>
    </location>
</feature>
<accession>A0A4R1FXU7</accession>
<dbReference type="EMBL" id="SMFR01000001">
    <property type="protein sequence ID" value="TCJ99933.1"/>
    <property type="molecule type" value="Genomic_DNA"/>
</dbReference>
<dbReference type="InterPro" id="IPR053140">
    <property type="entry name" value="GDSL_Rv0518-like"/>
</dbReference>
<name>A0A4R1FXU7_9NOCA</name>
<evidence type="ECO:0000313" key="3">
    <source>
        <dbReference type="EMBL" id="TCJ99933.1"/>
    </source>
</evidence>
<reference evidence="3 4" key="1">
    <citation type="submission" date="2019-03" db="EMBL/GenBank/DDBJ databases">
        <title>Genomic Encyclopedia of Type Strains, Phase IV (KMG-IV): sequencing the most valuable type-strain genomes for metagenomic binning, comparative biology and taxonomic classification.</title>
        <authorList>
            <person name="Goeker M."/>
        </authorList>
    </citation>
    <scope>NUCLEOTIDE SEQUENCE [LARGE SCALE GENOMIC DNA]</scope>
    <source>
        <strain evidence="3 4">DSM 44684</strain>
    </source>
</reference>
<dbReference type="InterPro" id="IPR013830">
    <property type="entry name" value="SGNH_hydro"/>
</dbReference>
<dbReference type="Gene3D" id="3.40.50.1110">
    <property type="entry name" value="SGNH hydrolase"/>
    <property type="match status" value="1"/>
</dbReference>
<proteinExistence type="predicted"/>
<dbReference type="PANTHER" id="PTHR43784">
    <property type="entry name" value="GDSL-LIKE LIPASE/ACYLHYDROLASE, PUTATIVE (AFU_ORTHOLOGUE AFUA_2G00820)-RELATED"/>
    <property type="match status" value="1"/>
</dbReference>
<dbReference type="AlphaFoldDB" id="A0A4R1FXU7"/>
<feature type="domain" description="SGNH hydrolase-type esterase" evidence="2">
    <location>
        <begin position="239"/>
        <end position="441"/>
    </location>
</feature>
<protein>
    <submittedName>
        <fullName evidence="3">Lysophospholipase L1-like esterase</fullName>
    </submittedName>
</protein>
<dbReference type="Proteomes" id="UP000294856">
    <property type="component" value="Unassembled WGS sequence"/>
</dbReference>
<dbReference type="STRING" id="1210063.GCA_001612665_03416"/>
<evidence type="ECO:0000259" key="2">
    <source>
        <dbReference type="Pfam" id="PF13472"/>
    </source>
</evidence>
<gene>
    <name evidence="3" type="ORF">DFR71_0919</name>
</gene>
<dbReference type="SUPFAM" id="SSF52266">
    <property type="entry name" value="SGNH hydrolase"/>
    <property type="match status" value="1"/>
</dbReference>